<dbReference type="InterPro" id="IPR023214">
    <property type="entry name" value="HAD_sf"/>
</dbReference>
<dbReference type="InterPro" id="IPR036412">
    <property type="entry name" value="HAD-like_sf"/>
</dbReference>
<dbReference type="NCBIfam" id="TIGR00099">
    <property type="entry name" value="Cof-subfamily"/>
    <property type="match status" value="1"/>
</dbReference>
<dbReference type="Gene3D" id="3.40.50.1000">
    <property type="entry name" value="HAD superfamily/HAD-like"/>
    <property type="match status" value="1"/>
</dbReference>
<dbReference type="STRING" id="216946.STURO_v1c09620"/>
<keyword evidence="2" id="KW-1185">Reference proteome</keyword>
<dbReference type="GO" id="GO:0005829">
    <property type="term" value="C:cytosol"/>
    <property type="evidence" value="ECO:0007669"/>
    <property type="project" value="TreeGrafter"/>
</dbReference>
<dbReference type="Gene3D" id="3.30.1240.10">
    <property type="match status" value="1"/>
</dbReference>
<protein>
    <submittedName>
        <fullName evidence="1">HAD family hydrolase</fullName>
    </submittedName>
</protein>
<dbReference type="SUPFAM" id="SSF56784">
    <property type="entry name" value="HAD-like"/>
    <property type="match status" value="1"/>
</dbReference>
<keyword evidence="1" id="KW-0378">Hydrolase</keyword>
<dbReference type="GO" id="GO:0016791">
    <property type="term" value="F:phosphatase activity"/>
    <property type="evidence" value="ECO:0007669"/>
    <property type="project" value="TreeGrafter"/>
</dbReference>
<dbReference type="GO" id="GO:0000287">
    <property type="term" value="F:magnesium ion binding"/>
    <property type="evidence" value="ECO:0007669"/>
    <property type="project" value="TreeGrafter"/>
</dbReference>
<dbReference type="InterPro" id="IPR006379">
    <property type="entry name" value="HAD-SF_hydro_IIB"/>
</dbReference>
<dbReference type="RefSeq" id="WP_075048774.1">
    <property type="nucleotide sequence ID" value="NZ_CP012328.1"/>
</dbReference>
<dbReference type="PROSITE" id="PS01229">
    <property type="entry name" value="COF_2"/>
    <property type="match status" value="1"/>
</dbReference>
<sequence length="273" mass="30806">MSNYKMVVLDLDGTTCLPLDNIVESNIEPIKQVIKKGVRVVFATGRPIKAKFNNLEKFEFSELHSIGIGFNGATIYDLLNKKEIAAFPLEKEKATKVFNLLKKPEFKECILCAYTVQDDITYVTKKIEESKDLEFESKLFEKPATIYDDSYEMFDCYKILVFNANEEFKQEVINIGLEIAWSKQSLSGEITRKGVNKKLAVEYLSNMFKVDPINILAMGDGENDVEMLKYAGLSIAPKNACDNAKSNAKVVSEFKDADGVVGIELNNYILKED</sequence>
<dbReference type="Pfam" id="PF08282">
    <property type="entry name" value="Hydrolase_3"/>
    <property type="match status" value="1"/>
</dbReference>
<dbReference type="EMBL" id="CP012328">
    <property type="protein sequence ID" value="AKU80213.1"/>
    <property type="molecule type" value="Genomic_DNA"/>
</dbReference>
<accession>A0A0K1P7E8</accession>
<dbReference type="PANTHER" id="PTHR10000:SF8">
    <property type="entry name" value="HAD SUPERFAMILY HYDROLASE-LIKE, TYPE 3"/>
    <property type="match status" value="1"/>
</dbReference>
<dbReference type="AlphaFoldDB" id="A0A0K1P7E8"/>
<dbReference type="NCBIfam" id="TIGR01484">
    <property type="entry name" value="HAD-SF-IIB"/>
    <property type="match status" value="1"/>
</dbReference>
<name>A0A0K1P7E8_9MOLU</name>
<dbReference type="PATRIC" id="fig|216946.3.peg.1000"/>
<proteinExistence type="predicted"/>
<dbReference type="PANTHER" id="PTHR10000">
    <property type="entry name" value="PHOSPHOSERINE PHOSPHATASE"/>
    <property type="match status" value="1"/>
</dbReference>
<dbReference type="KEGG" id="stur:STURON_00967"/>
<dbReference type="OrthoDB" id="388819at2"/>
<dbReference type="InterPro" id="IPR000150">
    <property type="entry name" value="Cof"/>
</dbReference>
<evidence type="ECO:0000313" key="2">
    <source>
        <dbReference type="Proteomes" id="UP000067243"/>
    </source>
</evidence>
<evidence type="ECO:0000313" key="1">
    <source>
        <dbReference type="EMBL" id="AKU80213.1"/>
    </source>
</evidence>
<organism evidence="1 2">
    <name type="scientific">Spiroplasma turonicum</name>
    <dbReference type="NCBI Taxonomy" id="216946"/>
    <lineage>
        <taxon>Bacteria</taxon>
        <taxon>Bacillati</taxon>
        <taxon>Mycoplasmatota</taxon>
        <taxon>Mollicutes</taxon>
        <taxon>Entomoplasmatales</taxon>
        <taxon>Spiroplasmataceae</taxon>
        <taxon>Spiroplasma</taxon>
    </lineage>
</organism>
<dbReference type="Proteomes" id="UP000067243">
    <property type="component" value="Chromosome"/>
</dbReference>
<gene>
    <name evidence="1" type="ORF">STURON_00967</name>
</gene>
<reference evidence="1 2" key="1">
    <citation type="journal article" date="2015" name="Genome Announc.">
        <title>Complete Genome Sequence of Spiroplasma turonicum Strain Tab4cT, a Parasite of a Horse Fly, Haematopota sp. (Diptera: Tabanidae).</title>
        <authorList>
            <person name="Davis R.E."/>
            <person name="Shao J."/>
            <person name="Zhao Y."/>
            <person name="Gasparich G.E."/>
            <person name="Gaynor B.J."/>
            <person name="Donofrio N."/>
        </authorList>
    </citation>
    <scope>NUCLEOTIDE SEQUENCE [LARGE SCALE GENOMIC DNA]</scope>
    <source>
        <strain evidence="1 2">Tab4c</strain>
    </source>
</reference>